<keyword evidence="2" id="KW-0732">Signal</keyword>
<dbReference type="AlphaFoldDB" id="A0A2H0TD35"/>
<evidence type="ECO:0000313" key="4">
    <source>
        <dbReference type="Proteomes" id="UP000231503"/>
    </source>
</evidence>
<keyword evidence="1" id="KW-1133">Transmembrane helix</keyword>
<dbReference type="Proteomes" id="UP000231503">
    <property type="component" value="Unassembled WGS sequence"/>
</dbReference>
<feature type="chain" id="PRO_5013870407" evidence="2">
    <location>
        <begin position="22"/>
        <end position="113"/>
    </location>
</feature>
<name>A0A2H0TD35_9BACT</name>
<dbReference type="InterPro" id="IPR043993">
    <property type="entry name" value="T4SS_pilin"/>
</dbReference>
<evidence type="ECO:0000256" key="2">
    <source>
        <dbReference type="SAM" id="SignalP"/>
    </source>
</evidence>
<comment type="caution">
    <text evidence="3">The sequence shown here is derived from an EMBL/GenBank/DDBJ whole genome shotgun (WGS) entry which is preliminary data.</text>
</comment>
<feature type="signal peptide" evidence="2">
    <location>
        <begin position="1"/>
        <end position="21"/>
    </location>
</feature>
<sequence length="113" mass="12292">MNNFKKIAMVVSAFAPVFAYAQSGSLISDIIYKIVYIFNYLVIIIMALGSVVFLWGVISYITAAGDEVKLASAKNYITYGIITLFVMAAVWGLVAVLQNTFGIGAEFTPTPSY</sequence>
<feature type="transmembrane region" description="Helical" evidence="1">
    <location>
        <begin position="37"/>
        <end position="64"/>
    </location>
</feature>
<keyword evidence="1" id="KW-0812">Transmembrane</keyword>
<protein>
    <submittedName>
        <fullName evidence="3">Uncharacterized protein</fullName>
    </submittedName>
</protein>
<feature type="transmembrane region" description="Helical" evidence="1">
    <location>
        <begin position="76"/>
        <end position="97"/>
    </location>
</feature>
<organism evidence="3 4">
    <name type="scientific">Candidatus Niyogibacteria bacterium CG10_big_fil_rev_8_21_14_0_10_46_36</name>
    <dbReference type="NCBI Taxonomy" id="1974726"/>
    <lineage>
        <taxon>Bacteria</taxon>
        <taxon>Candidatus Niyogiibacteriota</taxon>
    </lineage>
</organism>
<evidence type="ECO:0000313" key="3">
    <source>
        <dbReference type="EMBL" id="PIR69447.1"/>
    </source>
</evidence>
<evidence type="ECO:0000256" key="1">
    <source>
        <dbReference type="SAM" id="Phobius"/>
    </source>
</evidence>
<accession>A0A2H0TD35</accession>
<dbReference type="Pfam" id="PF18895">
    <property type="entry name" value="T4SS_pilin"/>
    <property type="match status" value="1"/>
</dbReference>
<dbReference type="EMBL" id="PFCO01000006">
    <property type="protein sequence ID" value="PIR69447.1"/>
    <property type="molecule type" value="Genomic_DNA"/>
</dbReference>
<proteinExistence type="predicted"/>
<reference evidence="4" key="1">
    <citation type="submission" date="2017-09" db="EMBL/GenBank/DDBJ databases">
        <title>Depth-based differentiation of microbial function through sediment-hosted aquifers and enrichment of novel symbionts in the deep terrestrial subsurface.</title>
        <authorList>
            <person name="Probst A.J."/>
            <person name="Ladd B."/>
            <person name="Jarett J.K."/>
            <person name="Geller-Mcgrath D.E."/>
            <person name="Sieber C.M.K."/>
            <person name="Emerson J.B."/>
            <person name="Anantharaman K."/>
            <person name="Thomas B.C."/>
            <person name="Malmstrom R."/>
            <person name="Stieglmeier M."/>
            <person name="Klingl A."/>
            <person name="Woyke T."/>
            <person name="Ryan C.M."/>
            <person name="Banfield J.F."/>
        </authorList>
    </citation>
    <scope>NUCLEOTIDE SEQUENCE [LARGE SCALE GENOMIC DNA]</scope>
</reference>
<gene>
    <name evidence="3" type="ORF">COU47_02615</name>
</gene>
<keyword evidence="1" id="KW-0472">Membrane</keyword>